<organism evidence="2 3">
    <name type="scientific">Candidatus Woesebacteria bacterium RIFCSPLOWO2_01_FULL_39_21</name>
    <dbReference type="NCBI Taxonomy" id="1802519"/>
    <lineage>
        <taxon>Bacteria</taxon>
        <taxon>Candidatus Woeseibacteriota</taxon>
    </lineage>
</organism>
<evidence type="ECO:0000313" key="3">
    <source>
        <dbReference type="Proteomes" id="UP000177082"/>
    </source>
</evidence>
<keyword evidence="1" id="KW-1133">Transmembrane helix</keyword>
<name>A0A1F8BG79_9BACT</name>
<keyword evidence="1" id="KW-0472">Membrane</keyword>
<dbReference type="Proteomes" id="UP000177082">
    <property type="component" value="Unassembled WGS sequence"/>
</dbReference>
<gene>
    <name evidence="2" type="ORF">A2961_02335</name>
</gene>
<accession>A0A1F8BG79</accession>
<evidence type="ECO:0000313" key="2">
    <source>
        <dbReference type="EMBL" id="OGM62328.1"/>
    </source>
</evidence>
<dbReference type="AlphaFoldDB" id="A0A1F8BG79"/>
<protein>
    <submittedName>
        <fullName evidence="2">Uncharacterized protein</fullName>
    </submittedName>
</protein>
<comment type="caution">
    <text evidence="2">The sequence shown here is derived from an EMBL/GenBank/DDBJ whole genome shotgun (WGS) entry which is preliminary data.</text>
</comment>
<evidence type="ECO:0000256" key="1">
    <source>
        <dbReference type="SAM" id="Phobius"/>
    </source>
</evidence>
<proteinExistence type="predicted"/>
<dbReference type="EMBL" id="MGHF01000028">
    <property type="protein sequence ID" value="OGM62328.1"/>
    <property type="molecule type" value="Genomic_DNA"/>
</dbReference>
<sequence>MKDFRLIKKIFLGSIVASLVIVLIVFLFKQSFPFSKTETVNLDDPGFSEYSRGQYFTNYDLTAPEYNPPDHPICVDTLESAESTYDEYVKKYDSIVRERFVYNINETQKYFEFINQKNDGQDENYIQPMRMHRCDYFSPDAQSFYGSADSGVDGLTFKKLGVFTQADYSDEDIGDLLVYLWLAHGAGATPGSKQEPAKLTFDRSKIILEMEYEKAVYGDWGLPDVFSSVRDSLVFNRADRSVTRNYQILSSKKGPNTGGSVIDLQ</sequence>
<feature type="transmembrane region" description="Helical" evidence="1">
    <location>
        <begin position="6"/>
        <end position="28"/>
    </location>
</feature>
<dbReference type="STRING" id="1802519.A2961_02335"/>
<reference evidence="2 3" key="1">
    <citation type="journal article" date="2016" name="Nat. Commun.">
        <title>Thousands of microbial genomes shed light on interconnected biogeochemical processes in an aquifer system.</title>
        <authorList>
            <person name="Anantharaman K."/>
            <person name="Brown C.T."/>
            <person name="Hug L.A."/>
            <person name="Sharon I."/>
            <person name="Castelle C.J."/>
            <person name="Probst A.J."/>
            <person name="Thomas B.C."/>
            <person name="Singh A."/>
            <person name="Wilkins M.J."/>
            <person name="Karaoz U."/>
            <person name="Brodie E.L."/>
            <person name="Williams K.H."/>
            <person name="Hubbard S.S."/>
            <person name="Banfield J.F."/>
        </authorList>
    </citation>
    <scope>NUCLEOTIDE SEQUENCE [LARGE SCALE GENOMIC DNA]</scope>
</reference>
<keyword evidence="1" id="KW-0812">Transmembrane</keyword>